<dbReference type="Pfam" id="PF21853">
    <property type="entry name" value="DUF6912"/>
    <property type="match status" value="1"/>
</dbReference>
<organism evidence="1">
    <name type="scientific">freshwater metagenome</name>
    <dbReference type="NCBI Taxonomy" id="449393"/>
    <lineage>
        <taxon>unclassified sequences</taxon>
        <taxon>metagenomes</taxon>
        <taxon>ecological metagenomes</taxon>
    </lineage>
</organism>
<gene>
    <name evidence="1" type="ORF">GM50_4555</name>
</gene>
<dbReference type="EMBL" id="JNSK01000009">
    <property type="protein sequence ID" value="KGA19752.1"/>
    <property type="molecule type" value="Genomic_DNA"/>
</dbReference>
<proteinExistence type="predicted"/>
<dbReference type="InterPro" id="IPR054206">
    <property type="entry name" value="DUF6912"/>
</dbReference>
<comment type="caution">
    <text evidence="1">The sequence shown here is derived from an EMBL/GenBank/DDBJ whole genome shotgun (WGS) entry which is preliminary data.</text>
</comment>
<accession>A0A094Q8L9</accession>
<evidence type="ECO:0000313" key="1">
    <source>
        <dbReference type="EMBL" id="KGA19752.1"/>
    </source>
</evidence>
<name>A0A094Q8L9_9ZZZZ</name>
<reference evidence="1" key="1">
    <citation type="submission" date="2014-05" db="EMBL/GenBank/DDBJ databases">
        <title>Key roles for freshwater Actinobacteria revealed by deep metagenomic sequencing.</title>
        <authorList>
            <person name="Ghai R."/>
            <person name="Mizuno C.M."/>
            <person name="Picazo A."/>
            <person name="Camacho A."/>
            <person name="Rodriguez-Valera F."/>
        </authorList>
    </citation>
    <scope>NUCLEOTIDE SEQUENCE</scope>
</reference>
<dbReference type="AlphaFoldDB" id="A0A094Q8L9"/>
<protein>
    <submittedName>
        <fullName evidence="1">Uncharacterized protein</fullName>
    </submittedName>
</protein>
<sequence>MRAYLALSIEEVRDFYAKKSFNPEIVYAPTIKFITENPELDEEEAEYEISMIAARNSGGYVIALEIPEKQITQHFEESVELNSNLVWENVEALFVYDSSDDELTWYATQEISDFLSTAGAK</sequence>